<keyword evidence="5 8" id="KW-0378">Hydrolase</keyword>
<keyword evidence="1 8" id="KW-0963">Cytoplasm</keyword>
<comment type="subcellular location">
    <subcellularLocation>
        <location evidence="8">Cytoplasm</location>
    </subcellularLocation>
</comment>
<dbReference type="CDD" id="cd01740">
    <property type="entry name" value="GATase1_FGAR_AT"/>
    <property type="match status" value="1"/>
</dbReference>
<comment type="function">
    <text evidence="8">Part of the phosphoribosylformylglycinamidine synthase complex involved in the purines biosynthetic pathway. Catalyzes the ATP-dependent conversion of formylglycinamide ribonucleotide (FGAR) and glutamine to yield formylglycinamidine ribonucleotide (FGAM) and glutamate. The FGAM synthase complex is composed of three subunits. PurQ produces an ammonia molecule by converting glutamine to glutamate. PurL transfers the ammonia molecule to FGAR to form FGAM in an ATP-dependent manner. PurS interacts with PurQ and PurL and is thought to assist in the transfer of the ammonia molecule from PurQ to PurL.</text>
</comment>
<dbReference type="GO" id="GO:0004642">
    <property type="term" value="F:phosphoribosylformylglycinamidine synthase activity"/>
    <property type="evidence" value="ECO:0007669"/>
    <property type="project" value="UniProtKB-UniRule"/>
</dbReference>
<dbReference type="GO" id="GO:0006189">
    <property type="term" value="P:'de novo' IMP biosynthetic process"/>
    <property type="evidence" value="ECO:0007669"/>
    <property type="project" value="UniProtKB-UniRule"/>
</dbReference>
<comment type="subunit">
    <text evidence="8">Part of the FGAM synthase complex composed of 1 PurL, 1 PurQ and 2 PurS subunits.</text>
</comment>
<feature type="active site" evidence="8">
    <location>
        <position position="251"/>
    </location>
</feature>
<keyword evidence="3 8" id="KW-0547">Nucleotide-binding</keyword>
<sequence length="288" mass="32223">MLVKVAILFTAGTNCDSETAYAFELAGAKVDLVHLSELKKRTKSLNDYSILAIPGGFTYGDYIAAGRILATELKYCLKEDIEKFIADGKLIIGICNGFQVLVKAGILPGINEGKPLISPVRKKFFWGFKGALPLCDNGYLSSQTVTLDANDSNRYEDRWVFLKNVKGNRCIFTKGIEELLYLPVAHAEGKFLVKDEKILKQLKKNGQVVLQYVDESGKKAGYPYNPNGSVDNIAGICDTTGRIFGLMPHPERFLQKELHPHWHRKPNLKPQGQLIFQNGVDYVRRQKV</sequence>
<gene>
    <name evidence="8 9" type="primary">purQ</name>
    <name evidence="9" type="ORF">ENW73_09370</name>
</gene>
<accession>A0A7C6EE92</accession>
<comment type="pathway">
    <text evidence="8">Purine metabolism; IMP biosynthesis via de novo pathway; 5-amino-1-(5-phospho-D-ribosyl)imidazole from N(2)-formyl-N(1)-(5-phospho-D-ribosyl)glycinamide: step 1/2.</text>
</comment>
<dbReference type="PIRSF" id="PIRSF001586">
    <property type="entry name" value="FGAM_synth_I"/>
    <property type="match status" value="1"/>
</dbReference>
<dbReference type="InterPro" id="IPR029062">
    <property type="entry name" value="Class_I_gatase-like"/>
</dbReference>
<dbReference type="GO" id="GO:0004359">
    <property type="term" value="F:glutaminase activity"/>
    <property type="evidence" value="ECO:0007669"/>
    <property type="project" value="UniProtKB-EC"/>
</dbReference>
<keyword evidence="7 8" id="KW-0315">Glutamine amidotransferase</keyword>
<dbReference type="EMBL" id="DTLI01000223">
    <property type="protein sequence ID" value="HHS53040.1"/>
    <property type="molecule type" value="Genomic_DNA"/>
</dbReference>
<comment type="catalytic activity">
    <reaction evidence="8">
        <text>L-glutamine + H2O = L-glutamate + NH4(+)</text>
        <dbReference type="Rhea" id="RHEA:15889"/>
        <dbReference type="ChEBI" id="CHEBI:15377"/>
        <dbReference type="ChEBI" id="CHEBI:28938"/>
        <dbReference type="ChEBI" id="CHEBI:29985"/>
        <dbReference type="ChEBI" id="CHEBI:58359"/>
        <dbReference type="EC" id="3.5.1.2"/>
    </reaction>
</comment>
<dbReference type="PANTHER" id="PTHR10099">
    <property type="entry name" value="PHOSPHORIBOSYLFORMYLGLYCINAMIDINE SYNTHASE"/>
    <property type="match status" value="1"/>
</dbReference>
<dbReference type="Pfam" id="PF13507">
    <property type="entry name" value="GATase_5"/>
    <property type="match status" value="1"/>
</dbReference>
<comment type="caution">
    <text evidence="9">The sequence shown here is derived from an EMBL/GenBank/DDBJ whole genome shotgun (WGS) entry which is preliminary data.</text>
</comment>
<proteinExistence type="inferred from homology"/>
<dbReference type="UniPathway" id="UPA00074">
    <property type="reaction ID" value="UER00128"/>
</dbReference>
<feature type="active site" description="Nucleophile" evidence="8">
    <location>
        <position position="95"/>
    </location>
</feature>
<keyword evidence="4 8" id="KW-0658">Purine biosynthesis</keyword>
<evidence type="ECO:0000256" key="1">
    <source>
        <dbReference type="ARBA" id="ARBA00022490"/>
    </source>
</evidence>
<keyword evidence="6 8" id="KW-0067">ATP-binding</keyword>
<evidence type="ECO:0000256" key="7">
    <source>
        <dbReference type="ARBA" id="ARBA00022962"/>
    </source>
</evidence>
<dbReference type="EC" id="3.5.1.2" evidence="8"/>
<evidence type="ECO:0000256" key="5">
    <source>
        <dbReference type="ARBA" id="ARBA00022801"/>
    </source>
</evidence>
<evidence type="ECO:0000256" key="6">
    <source>
        <dbReference type="ARBA" id="ARBA00022840"/>
    </source>
</evidence>
<evidence type="ECO:0000313" key="9">
    <source>
        <dbReference type="EMBL" id="HHS53040.1"/>
    </source>
</evidence>
<dbReference type="Gene3D" id="3.40.50.880">
    <property type="match status" value="1"/>
</dbReference>
<protein>
    <recommendedName>
        <fullName evidence="8">Phosphoribosylformylglycinamidine synthase subunit PurQ</fullName>
        <shortName evidence="8">FGAM synthase</shortName>
        <ecNumber evidence="8">6.3.5.3</ecNumber>
    </recommendedName>
    <alternativeName>
        <fullName evidence="8">Formylglycinamide ribonucleotide amidotransferase subunit I</fullName>
        <shortName evidence="8">FGAR amidotransferase I</shortName>
        <shortName evidence="8">FGAR-AT I</shortName>
    </alternativeName>
    <alternativeName>
        <fullName evidence="8">Glutaminase PurQ</fullName>
        <ecNumber evidence="8">3.5.1.2</ecNumber>
    </alternativeName>
    <alternativeName>
        <fullName evidence="8">Phosphoribosylformylglycinamidine synthase subunit I</fullName>
    </alternativeName>
</protein>
<dbReference type="EC" id="6.3.5.3" evidence="8"/>
<name>A0A7C6EE92_UNCW3</name>
<feature type="active site" evidence="8">
    <location>
        <position position="249"/>
    </location>
</feature>
<evidence type="ECO:0000256" key="4">
    <source>
        <dbReference type="ARBA" id="ARBA00022755"/>
    </source>
</evidence>
<dbReference type="AlphaFoldDB" id="A0A7C6EE92"/>
<dbReference type="SMART" id="SM01211">
    <property type="entry name" value="GATase_5"/>
    <property type="match status" value="1"/>
</dbReference>
<evidence type="ECO:0000256" key="3">
    <source>
        <dbReference type="ARBA" id="ARBA00022741"/>
    </source>
</evidence>
<dbReference type="InterPro" id="IPR010075">
    <property type="entry name" value="PRibForGlyAmidine_synth_PurQ"/>
</dbReference>
<evidence type="ECO:0000256" key="8">
    <source>
        <dbReference type="HAMAP-Rule" id="MF_00421"/>
    </source>
</evidence>
<dbReference type="GO" id="GO:0005524">
    <property type="term" value="F:ATP binding"/>
    <property type="evidence" value="ECO:0007669"/>
    <property type="project" value="UniProtKB-KW"/>
</dbReference>
<dbReference type="HAMAP" id="MF_00421">
    <property type="entry name" value="PurQ"/>
    <property type="match status" value="1"/>
</dbReference>
<keyword evidence="2 8" id="KW-0436">Ligase</keyword>
<dbReference type="SUPFAM" id="SSF52317">
    <property type="entry name" value="Class I glutamine amidotransferase-like"/>
    <property type="match status" value="1"/>
</dbReference>
<organism evidence="9">
    <name type="scientific">candidate division WOR-3 bacterium</name>
    <dbReference type="NCBI Taxonomy" id="2052148"/>
    <lineage>
        <taxon>Bacteria</taxon>
        <taxon>Bacteria division WOR-3</taxon>
    </lineage>
</organism>
<evidence type="ECO:0000256" key="2">
    <source>
        <dbReference type="ARBA" id="ARBA00022598"/>
    </source>
</evidence>
<dbReference type="GO" id="GO:0005737">
    <property type="term" value="C:cytoplasm"/>
    <property type="evidence" value="ECO:0007669"/>
    <property type="project" value="UniProtKB-SubCell"/>
</dbReference>
<comment type="catalytic activity">
    <reaction evidence="8">
        <text>N(2)-formyl-N(1)-(5-phospho-beta-D-ribosyl)glycinamide + L-glutamine + ATP + H2O = 2-formamido-N(1)-(5-O-phospho-beta-D-ribosyl)acetamidine + L-glutamate + ADP + phosphate + H(+)</text>
        <dbReference type="Rhea" id="RHEA:17129"/>
        <dbReference type="ChEBI" id="CHEBI:15377"/>
        <dbReference type="ChEBI" id="CHEBI:15378"/>
        <dbReference type="ChEBI" id="CHEBI:29985"/>
        <dbReference type="ChEBI" id="CHEBI:30616"/>
        <dbReference type="ChEBI" id="CHEBI:43474"/>
        <dbReference type="ChEBI" id="CHEBI:58359"/>
        <dbReference type="ChEBI" id="CHEBI:147286"/>
        <dbReference type="ChEBI" id="CHEBI:147287"/>
        <dbReference type="ChEBI" id="CHEBI:456216"/>
        <dbReference type="EC" id="6.3.5.3"/>
    </reaction>
</comment>
<dbReference type="PANTHER" id="PTHR10099:SF1">
    <property type="entry name" value="PHOSPHORIBOSYLFORMYLGLYCINAMIDINE SYNTHASE"/>
    <property type="match status" value="1"/>
</dbReference>
<dbReference type="NCBIfam" id="TIGR01737">
    <property type="entry name" value="FGAM_synth_I"/>
    <property type="match status" value="1"/>
</dbReference>
<dbReference type="PROSITE" id="PS51273">
    <property type="entry name" value="GATASE_TYPE_1"/>
    <property type="match status" value="1"/>
</dbReference>
<reference evidence="9" key="1">
    <citation type="journal article" date="2020" name="mSystems">
        <title>Genome- and Community-Level Interaction Insights into Carbon Utilization and Element Cycling Functions of Hydrothermarchaeota in Hydrothermal Sediment.</title>
        <authorList>
            <person name="Zhou Z."/>
            <person name="Liu Y."/>
            <person name="Xu W."/>
            <person name="Pan J."/>
            <person name="Luo Z.H."/>
            <person name="Li M."/>
        </authorList>
    </citation>
    <scope>NUCLEOTIDE SEQUENCE [LARGE SCALE GENOMIC DNA]</scope>
    <source>
        <strain evidence="9">SpSt-876</strain>
    </source>
</reference>